<feature type="compositionally biased region" description="Acidic residues" evidence="1">
    <location>
        <begin position="67"/>
        <end position="76"/>
    </location>
</feature>
<evidence type="ECO:0000313" key="4">
    <source>
        <dbReference type="Proteomes" id="UP000015103"/>
    </source>
</evidence>
<sequence>MRQLVYFLLTFSTYIVLISGQGILPAESSLSLDPLVTLVGCLREEKPGYCLQRRALHFFESWITTQGDDEGDELGPTDDTSERLPAGLSPYWSKFVDSVADRLSKMYGDEEEEPEEVEDVFLKDNHKVNKDTKIKSRQGDSQIEVN</sequence>
<accession>T1I3N4</accession>
<feature type="region of interest" description="Disordered" evidence="1">
    <location>
        <begin position="67"/>
        <end position="86"/>
    </location>
</feature>
<dbReference type="Proteomes" id="UP000015103">
    <property type="component" value="Unassembled WGS sequence"/>
</dbReference>
<reference evidence="3" key="1">
    <citation type="submission" date="2015-05" db="UniProtKB">
        <authorList>
            <consortium name="EnsemblMetazoa"/>
        </authorList>
    </citation>
    <scope>IDENTIFICATION</scope>
</reference>
<keyword evidence="4" id="KW-1185">Reference proteome</keyword>
<dbReference type="HOGENOM" id="CLU_1779709_0_0_1"/>
<keyword evidence="2" id="KW-0732">Signal</keyword>
<organism evidence="3 4">
    <name type="scientific">Rhodnius prolixus</name>
    <name type="common">Triatomid bug</name>
    <dbReference type="NCBI Taxonomy" id="13249"/>
    <lineage>
        <taxon>Eukaryota</taxon>
        <taxon>Metazoa</taxon>
        <taxon>Ecdysozoa</taxon>
        <taxon>Arthropoda</taxon>
        <taxon>Hexapoda</taxon>
        <taxon>Insecta</taxon>
        <taxon>Pterygota</taxon>
        <taxon>Neoptera</taxon>
        <taxon>Paraneoptera</taxon>
        <taxon>Hemiptera</taxon>
        <taxon>Heteroptera</taxon>
        <taxon>Panheteroptera</taxon>
        <taxon>Cimicomorpha</taxon>
        <taxon>Reduviidae</taxon>
        <taxon>Triatominae</taxon>
        <taxon>Rhodnius</taxon>
    </lineage>
</organism>
<evidence type="ECO:0000256" key="2">
    <source>
        <dbReference type="SAM" id="SignalP"/>
    </source>
</evidence>
<dbReference type="VEuPathDB" id="VectorBase:RPRC010903"/>
<dbReference type="AlphaFoldDB" id="T1I3N4"/>
<name>T1I3N4_RHOPR</name>
<proteinExistence type="predicted"/>
<feature type="signal peptide" evidence="2">
    <location>
        <begin position="1"/>
        <end position="20"/>
    </location>
</feature>
<evidence type="ECO:0000256" key="1">
    <source>
        <dbReference type="SAM" id="MobiDB-lite"/>
    </source>
</evidence>
<evidence type="ECO:0000313" key="3">
    <source>
        <dbReference type="EnsemblMetazoa" id="RPRC010903-PA"/>
    </source>
</evidence>
<protein>
    <submittedName>
        <fullName evidence="3">Uncharacterized protein</fullName>
    </submittedName>
</protein>
<feature type="chain" id="PRO_5043500888" evidence="2">
    <location>
        <begin position="21"/>
        <end position="146"/>
    </location>
</feature>
<dbReference type="InParanoid" id="T1I3N4"/>
<dbReference type="EnsemblMetazoa" id="RPRC010903-RA">
    <property type="protein sequence ID" value="RPRC010903-PA"/>
    <property type="gene ID" value="RPRC010903"/>
</dbReference>
<dbReference type="EMBL" id="ACPB03012340">
    <property type="status" value="NOT_ANNOTATED_CDS"/>
    <property type="molecule type" value="Genomic_DNA"/>
</dbReference>